<dbReference type="InterPro" id="IPR029039">
    <property type="entry name" value="Flavoprotein-like_sf"/>
</dbReference>
<dbReference type="InterPro" id="IPR050712">
    <property type="entry name" value="NAD(P)H-dep_reductase"/>
</dbReference>
<dbReference type="InterPro" id="IPR005025">
    <property type="entry name" value="FMN_Rdtase-like_dom"/>
</dbReference>
<dbReference type="SUPFAM" id="SSF52218">
    <property type="entry name" value="Flavoproteins"/>
    <property type="match status" value="1"/>
</dbReference>
<comment type="caution">
    <text evidence="2">The sequence shown here is derived from an EMBL/GenBank/DDBJ whole genome shotgun (WGS) entry which is preliminary data.</text>
</comment>
<dbReference type="Pfam" id="PF03358">
    <property type="entry name" value="FMN_red"/>
    <property type="match status" value="1"/>
</dbReference>
<accession>A0ABQ3VAE6</accession>
<dbReference type="EMBL" id="BNJJ01000002">
    <property type="protein sequence ID" value="GHO82671.1"/>
    <property type="molecule type" value="Genomic_DNA"/>
</dbReference>
<organism evidence="2 3">
    <name type="scientific">Dictyobacter formicarum</name>
    <dbReference type="NCBI Taxonomy" id="2778368"/>
    <lineage>
        <taxon>Bacteria</taxon>
        <taxon>Bacillati</taxon>
        <taxon>Chloroflexota</taxon>
        <taxon>Ktedonobacteria</taxon>
        <taxon>Ktedonobacterales</taxon>
        <taxon>Dictyobacteraceae</taxon>
        <taxon>Dictyobacter</taxon>
    </lineage>
</organism>
<sequence length="201" mass="22050">MDNKPFRILALAGSLRQGSYNQGLLRAARELAPNWVEVSFFDLGTLPFFNEDLEATDDPTVVHQFKDAIAHADAVLIATPEYNGMVPGVLGNAIDWASRPTGQSVLRNKPVAVMGAVLGKSGSIHAQTALRGALKRIGAVIVPDPQVLVPHASRLFDEHVNLRDEKTREDIRRLIEAIAHWCQRIKPDRSDSALSGADWSR</sequence>
<dbReference type="PANTHER" id="PTHR30543">
    <property type="entry name" value="CHROMATE REDUCTASE"/>
    <property type="match status" value="1"/>
</dbReference>
<protein>
    <submittedName>
        <fullName evidence="2">FMN reductase</fullName>
    </submittedName>
</protein>
<dbReference type="RefSeq" id="WP_201360324.1">
    <property type="nucleotide sequence ID" value="NZ_BNJJ01000002.1"/>
</dbReference>
<name>A0ABQ3VAE6_9CHLR</name>
<dbReference type="Proteomes" id="UP000635565">
    <property type="component" value="Unassembled WGS sequence"/>
</dbReference>
<evidence type="ECO:0000259" key="1">
    <source>
        <dbReference type="Pfam" id="PF03358"/>
    </source>
</evidence>
<keyword evidence="3" id="KW-1185">Reference proteome</keyword>
<reference evidence="2 3" key="1">
    <citation type="journal article" date="2021" name="Int. J. Syst. Evol. Microbiol.">
        <title>Reticulibacter mediterranei gen. nov., sp. nov., within the new family Reticulibacteraceae fam. nov., and Ktedonospora formicarum gen. nov., sp. nov., Ktedonobacter robiniae sp. nov., Dictyobacter formicarum sp. nov. and Dictyobacter arantiisoli sp. nov., belonging to the class Ktedonobacteria.</title>
        <authorList>
            <person name="Yabe S."/>
            <person name="Zheng Y."/>
            <person name="Wang C.M."/>
            <person name="Sakai Y."/>
            <person name="Abe K."/>
            <person name="Yokota A."/>
            <person name="Donadio S."/>
            <person name="Cavaletti L."/>
            <person name="Monciardini P."/>
        </authorList>
    </citation>
    <scope>NUCLEOTIDE SEQUENCE [LARGE SCALE GENOMIC DNA]</scope>
    <source>
        <strain evidence="2 3">SOSP1-9</strain>
    </source>
</reference>
<dbReference type="Gene3D" id="3.40.50.360">
    <property type="match status" value="1"/>
</dbReference>
<evidence type="ECO:0000313" key="2">
    <source>
        <dbReference type="EMBL" id="GHO82671.1"/>
    </source>
</evidence>
<evidence type="ECO:0000313" key="3">
    <source>
        <dbReference type="Proteomes" id="UP000635565"/>
    </source>
</evidence>
<dbReference type="PANTHER" id="PTHR30543:SF21">
    <property type="entry name" value="NAD(P)H-DEPENDENT FMN REDUCTASE LOT6"/>
    <property type="match status" value="1"/>
</dbReference>
<gene>
    <name evidence="2" type="ORF">KSZ_06770</name>
</gene>
<proteinExistence type="predicted"/>
<feature type="domain" description="NADPH-dependent FMN reductase-like" evidence="1">
    <location>
        <begin position="7"/>
        <end position="152"/>
    </location>
</feature>